<reference evidence="3" key="1">
    <citation type="submission" date="2022-10" db="EMBL/GenBank/DDBJ databases">
        <title>Genome assembly of Pristionchus species.</title>
        <authorList>
            <person name="Yoshida K."/>
            <person name="Sommer R.J."/>
        </authorList>
    </citation>
    <scope>NUCLEOTIDE SEQUENCE [LARGE SCALE GENOMIC DNA]</scope>
    <source>
        <strain evidence="3">RS5460</strain>
    </source>
</reference>
<evidence type="ECO:0000256" key="1">
    <source>
        <dbReference type="SAM" id="MobiDB-lite"/>
    </source>
</evidence>
<feature type="non-terminal residue" evidence="2">
    <location>
        <position position="1"/>
    </location>
</feature>
<evidence type="ECO:0000313" key="2">
    <source>
        <dbReference type="EMBL" id="GMR49367.1"/>
    </source>
</evidence>
<evidence type="ECO:0000313" key="3">
    <source>
        <dbReference type="Proteomes" id="UP001328107"/>
    </source>
</evidence>
<protein>
    <recommendedName>
        <fullName evidence="4">THAP-type domain-containing protein</fullName>
    </recommendedName>
</protein>
<evidence type="ECO:0008006" key="4">
    <source>
        <dbReference type="Google" id="ProtNLM"/>
    </source>
</evidence>
<gene>
    <name evidence="2" type="ORF">PMAYCL1PPCAC_19562</name>
</gene>
<organism evidence="2 3">
    <name type="scientific">Pristionchus mayeri</name>
    <dbReference type="NCBI Taxonomy" id="1317129"/>
    <lineage>
        <taxon>Eukaryota</taxon>
        <taxon>Metazoa</taxon>
        <taxon>Ecdysozoa</taxon>
        <taxon>Nematoda</taxon>
        <taxon>Chromadorea</taxon>
        <taxon>Rhabditida</taxon>
        <taxon>Rhabditina</taxon>
        <taxon>Diplogasteromorpha</taxon>
        <taxon>Diplogasteroidea</taxon>
        <taxon>Neodiplogasteridae</taxon>
        <taxon>Pristionchus</taxon>
    </lineage>
</organism>
<feature type="region of interest" description="Disordered" evidence="1">
    <location>
        <begin position="1"/>
        <end position="22"/>
    </location>
</feature>
<keyword evidence="3" id="KW-1185">Reference proteome</keyword>
<accession>A0AAN5CRR0</accession>
<proteinExistence type="predicted"/>
<comment type="caution">
    <text evidence="2">The sequence shown here is derived from an EMBL/GenBank/DDBJ whole genome shotgun (WGS) entry which is preliminary data.</text>
</comment>
<name>A0AAN5CRR0_9BILA</name>
<dbReference type="AlphaFoldDB" id="A0AAN5CRR0"/>
<sequence>GMSSEFYTIDEIKEEPEGFKDEPIDEYADIKQEEQFLNLPPLDTTNAIKEEPLEFKDEPFDAFGDITQEEPMDDMTRWKCVVCHDVCDRSEMRSFTTNLKKRTAWVNGVRSTSEGRTTLLGQLDDRSYLCTSHFSPSNPFPFFDDSLDNEVDIISVVTPRIGRKSIDEQLEFNGLPLSAAEIAEKRHVEYGKVENDALSIPHKPNEMKEELMEIKEESIDMLVDIKHEDPFADVPEQELSSYFEDTVKKEEMDDEEPDPSYVLF</sequence>
<dbReference type="EMBL" id="BTRK01000004">
    <property type="protein sequence ID" value="GMR49367.1"/>
    <property type="molecule type" value="Genomic_DNA"/>
</dbReference>
<dbReference type="Proteomes" id="UP001328107">
    <property type="component" value="Unassembled WGS sequence"/>
</dbReference>